<dbReference type="OrthoDB" id="2430695at2759"/>
<gene>
    <name evidence="2" type="ORF">DEBURN_LOCUS9845</name>
</gene>
<feature type="region of interest" description="Disordered" evidence="1">
    <location>
        <begin position="149"/>
        <end position="169"/>
    </location>
</feature>
<dbReference type="Proteomes" id="UP000789706">
    <property type="component" value="Unassembled WGS sequence"/>
</dbReference>
<organism evidence="2 3">
    <name type="scientific">Diversispora eburnea</name>
    <dbReference type="NCBI Taxonomy" id="1213867"/>
    <lineage>
        <taxon>Eukaryota</taxon>
        <taxon>Fungi</taxon>
        <taxon>Fungi incertae sedis</taxon>
        <taxon>Mucoromycota</taxon>
        <taxon>Glomeromycotina</taxon>
        <taxon>Glomeromycetes</taxon>
        <taxon>Diversisporales</taxon>
        <taxon>Diversisporaceae</taxon>
        <taxon>Diversispora</taxon>
    </lineage>
</organism>
<reference evidence="2" key="1">
    <citation type="submission" date="2021-06" db="EMBL/GenBank/DDBJ databases">
        <authorList>
            <person name="Kallberg Y."/>
            <person name="Tangrot J."/>
            <person name="Rosling A."/>
        </authorList>
    </citation>
    <scope>NUCLEOTIDE SEQUENCE</scope>
    <source>
        <strain evidence="2">AZ414A</strain>
    </source>
</reference>
<accession>A0A9N9GIC0</accession>
<name>A0A9N9GIC0_9GLOM</name>
<evidence type="ECO:0000256" key="1">
    <source>
        <dbReference type="SAM" id="MobiDB-lite"/>
    </source>
</evidence>
<dbReference type="AlphaFoldDB" id="A0A9N9GIC0"/>
<evidence type="ECO:0000313" key="2">
    <source>
        <dbReference type="EMBL" id="CAG8608136.1"/>
    </source>
</evidence>
<sequence>MSTSKTIHEYFKRKVSEWDIVGFLDECTDIESYRQKIECYLKSLELIADSEKGQRREKALELLKLYRQASIRPRVKSLEPTGIVRHRYLRACLMSKYENTKGNRPDKKRSKEWEKVHSNMQINIRRSTINGTVRGITNGVYGTMSGGVFDVKPAPKRSNQKETDNKDSKRLKINDYFLVRTTPQCELDQQEDQAINSNDKMSNQHDSSILRSTDSKINQENQSLCSSVTSSNINCEEDIEHEYLRYQETNEGSLLMGGCS</sequence>
<protein>
    <submittedName>
        <fullName evidence="2">11299_t:CDS:1</fullName>
    </submittedName>
</protein>
<evidence type="ECO:0000313" key="3">
    <source>
        <dbReference type="Proteomes" id="UP000789706"/>
    </source>
</evidence>
<proteinExistence type="predicted"/>
<keyword evidence="3" id="KW-1185">Reference proteome</keyword>
<dbReference type="EMBL" id="CAJVPK010002186">
    <property type="protein sequence ID" value="CAG8608136.1"/>
    <property type="molecule type" value="Genomic_DNA"/>
</dbReference>
<comment type="caution">
    <text evidence="2">The sequence shown here is derived from an EMBL/GenBank/DDBJ whole genome shotgun (WGS) entry which is preliminary data.</text>
</comment>
<feature type="compositionally biased region" description="Basic and acidic residues" evidence="1">
    <location>
        <begin position="159"/>
        <end position="169"/>
    </location>
</feature>